<comment type="caution">
    <text evidence="2">The sequence shown here is derived from an EMBL/GenBank/DDBJ whole genome shotgun (WGS) entry which is preliminary data.</text>
</comment>
<sequence>MIMRDFLYFMARIGIAVPLALLAWIIPLSFFNVNGWVALGIGIAGGVIPYYVIKWFQHRSILKSYGLSSQEYEYIQQNLTESQKKISRLQGKIFQVRSLSAMRQLNDLVKLSRRIFTIVKKDPKRFYTAERFFFYHLDSGVELTEKYTMLAAQPIKNKEVLTSLEDTRKTLFELNSSIEEELMNVLSNDIDNLKIELDYAKQSMDREQHSRKGISEWNKTGSQ</sequence>
<keyword evidence="1" id="KW-0812">Transmembrane</keyword>
<keyword evidence="1" id="KW-1133">Transmembrane helix</keyword>
<evidence type="ECO:0000313" key="2">
    <source>
        <dbReference type="EMBL" id="PPA71838.1"/>
    </source>
</evidence>
<organism evidence="2 3">
    <name type="scientific">Jeotgalibacillus proteolyticus</name>
    <dbReference type="NCBI Taxonomy" id="2082395"/>
    <lineage>
        <taxon>Bacteria</taxon>
        <taxon>Bacillati</taxon>
        <taxon>Bacillota</taxon>
        <taxon>Bacilli</taxon>
        <taxon>Bacillales</taxon>
        <taxon>Caryophanaceae</taxon>
        <taxon>Jeotgalibacillus</taxon>
    </lineage>
</organism>
<feature type="transmembrane region" description="Helical" evidence="1">
    <location>
        <begin position="33"/>
        <end position="53"/>
    </location>
</feature>
<protein>
    <recommendedName>
        <fullName evidence="4">Protein xpaC</fullName>
    </recommendedName>
</protein>
<dbReference type="Proteomes" id="UP000239047">
    <property type="component" value="Unassembled WGS sequence"/>
</dbReference>
<reference evidence="2 3" key="1">
    <citation type="submission" date="2018-02" db="EMBL/GenBank/DDBJ databases">
        <title>Jeotgalibacillus proteolyticum sp. nov. a protease producing bacterium isolated from ocean sediments of Laizhou Bay.</title>
        <authorList>
            <person name="Li Y."/>
        </authorList>
    </citation>
    <scope>NUCLEOTIDE SEQUENCE [LARGE SCALE GENOMIC DNA]</scope>
    <source>
        <strain evidence="2 3">22-7</strain>
    </source>
</reference>
<dbReference type="InterPro" id="IPR018770">
    <property type="entry name" value="ChloroindolylP_hydrolase"/>
</dbReference>
<keyword evidence="3" id="KW-1185">Reference proteome</keyword>
<dbReference type="Pfam" id="PF10112">
    <property type="entry name" value="Halogen_Hydrol"/>
    <property type="match status" value="1"/>
</dbReference>
<proteinExistence type="predicted"/>
<keyword evidence="1" id="KW-0472">Membrane</keyword>
<gene>
    <name evidence="2" type="ORF">C4B60_00210</name>
</gene>
<accession>A0A2S5GFU7</accession>
<evidence type="ECO:0000256" key="1">
    <source>
        <dbReference type="SAM" id="Phobius"/>
    </source>
</evidence>
<dbReference type="AlphaFoldDB" id="A0A2S5GFU7"/>
<evidence type="ECO:0008006" key="4">
    <source>
        <dbReference type="Google" id="ProtNLM"/>
    </source>
</evidence>
<dbReference type="EMBL" id="PREZ01000001">
    <property type="protein sequence ID" value="PPA71838.1"/>
    <property type="molecule type" value="Genomic_DNA"/>
</dbReference>
<name>A0A2S5GFU7_9BACL</name>
<dbReference type="OrthoDB" id="2081028at2"/>
<feature type="transmembrane region" description="Helical" evidence="1">
    <location>
        <begin position="7"/>
        <end position="27"/>
    </location>
</feature>
<evidence type="ECO:0000313" key="3">
    <source>
        <dbReference type="Proteomes" id="UP000239047"/>
    </source>
</evidence>